<keyword evidence="5 18" id="KW-0762">Sugar transport</keyword>
<keyword evidence="3" id="KW-0813">Transport</keyword>
<dbReference type="EMBL" id="RDRB01000010">
    <property type="protein sequence ID" value="ROT98093.1"/>
    <property type="molecule type" value="Genomic_DNA"/>
</dbReference>
<dbReference type="GO" id="GO:0015159">
    <property type="term" value="F:polysaccharide transmembrane transporter activity"/>
    <property type="evidence" value="ECO:0007669"/>
    <property type="project" value="InterPro"/>
</dbReference>
<evidence type="ECO:0000256" key="1">
    <source>
        <dbReference type="ARBA" id="ARBA00004571"/>
    </source>
</evidence>
<keyword evidence="6" id="KW-0812">Transmembrane</keyword>
<dbReference type="GO" id="GO:0006811">
    <property type="term" value="P:monoatomic ion transport"/>
    <property type="evidence" value="ECO:0007669"/>
    <property type="project" value="UniProtKB-KW"/>
</dbReference>
<name>A0A3N2QSA5_9RHOB</name>
<comment type="similarity">
    <text evidence="2">Belongs to the BexD/CtrA/VexA family.</text>
</comment>
<dbReference type="InterPro" id="IPR054765">
    <property type="entry name" value="SLBB_dom"/>
</dbReference>
<feature type="chain" id="PRO_5017935423" evidence="15">
    <location>
        <begin position="22"/>
        <end position="458"/>
    </location>
</feature>
<keyword evidence="11" id="KW-0472">Membrane</keyword>
<keyword evidence="10" id="KW-0626">Porin</keyword>
<proteinExistence type="inferred from homology"/>
<keyword evidence="7 15" id="KW-0732">Signal</keyword>
<keyword evidence="4" id="KW-1134">Transmembrane beta strand</keyword>
<dbReference type="InterPro" id="IPR049712">
    <property type="entry name" value="Poly_export"/>
</dbReference>
<organism evidence="18 19">
    <name type="scientific">Histidinibacterium lentulum</name>
    <dbReference type="NCBI Taxonomy" id="2480588"/>
    <lineage>
        <taxon>Bacteria</taxon>
        <taxon>Pseudomonadati</taxon>
        <taxon>Pseudomonadota</taxon>
        <taxon>Alphaproteobacteria</taxon>
        <taxon>Rhodobacterales</taxon>
        <taxon>Paracoccaceae</taxon>
        <taxon>Histidinibacterium</taxon>
    </lineage>
</organism>
<evidence type="ECO:0000256" key="12">
    <source>
        <dbReference type="ARBA" id="ARBA00023139"/>
    </source>
</evidence>
<evidence type="ECO:0000256" key="10">
    <source>
        <dbReference type="ARBA" id="ARBA00023114"/>
    </source>
</evidence>
<evidence type="ECO:0000256" key="7">
    <source>
        <dbReference type="ARBA" id="ARBA00022729"/>
    </source>
</evidence>
<feature type="domain" description="Polysaccharide export protein N-terminal" evidence="16">
    <location>
        <begin position="108"/>
        <end position="194"/>
    </location>
</feature>
<evidence type="ECO:0000313" key="18">
    <source>
        <dbReference type="EMBL" id="ROT98093.1"/>
    </source>
</evidence>
<keyword evidence="13" id="KW-0998">Cell outer membrane</keyword>
<keyword evidence="9" id="KW-0406">Ion transport</keyword>
<evidence type="ECO:0000256" key="2">
    <source>
        <dbReference type="ARBA" id="ARBA00009450"/>
    </source>
</evidence>
<keyword evidence="8" id="KW-0625">Polysaccharide transport</keyword>
<dbReference type="Gene3D" id="3.30.1950.10">
    <property type="entry name" value="wza like domain"/>
    <property type="match status" value="1"/>
</dbReference>
<keyword evidence="19" id="KW-1185">Reference proteome</keyword>
<reference evidence="18 19" key="1">
    <citation type="submission" date="2018-10" db="EMBL/GenBank/DDBJ databases">
        <title>Histidinibacterium lentulum gen. nov., sp. nov., a marine bacterium from the culture broth of Picochlorum sp. 122.</title>
        <authorList>
            <person name="Wang G."/>
        </authorList>
    </citation>
    <scope>NUCLEOTIDE SEQUENCE [LARGE SCALE GENOMIC DNA]</scope>
    <source>
        <strain evidence="18 19">B17</strain>
    </source>
</reference>
<dbReference type="GO" id="GO:0015288">
    <property type="term" value="F:porin activity"/>
    <property type="evidence" value="ECO:0007669"/>
    <property type="project" value="UniProtKB-KW"/>
</dbReference>
<dbReference type="Pfam" id="PF22461">
    <property type="entry name" value="SLBB_2"/>
    <property type="match status" value="1"/>
</dbReference>
<dbReference type="GO" id="GO:0046930">
    <property type="term" value="C:pore complex"/>
    <property type="evidence" value="ECO:0007669"/>
    <property type="project" value="UniProtKB-KW"/>
</dbReference>
<keyword evidence="12" id="KW-0564">Palmitate</keyword>
<evidence type="ECO:0000256" key="15">
    <source>
        <dbReference type="SAM" id="SignalP"/>
    </source>
</evidence>
<dbReference type="RefSeq" id="WP_123643632.1">
    <property type="nucleotide sequence ID" value="NZ_ML119090.1"/>
</dbReference>
<dbReference type="PROSITE" id="PS51257">
    <property type="entry name" value="PROKAR_LIPOPROTEIN"/>
    <property type="match status" value="1"/>
</dbReference>
<keyword evidence="14" id="KW-0449">Lipoprotein</keyword>
<evidence type="ECO:0000256" key="8">
    <source>
        <dbReference type="ARBA" id="ARBA00023047"/>
    </source>
</evidence>
<evidence type="ECO:0000256" key="4">
    <source>
        <dbReference type="ARBA" id="ARBA00022452"/>
    </source>
</evidence>
<evidence type="ECO:0000259" key="17">
    <source>
        <dbReference type="Pfam" id="PF22461"/>
    </source>
</evidence>
<evidence type="ECO:0000256" key="6">
    <source>
        <dbReference type="ARBA" id="ARBA00022692"/>
    </source>
</evidence>
<evidence type="ECO:0000256" key="13">
    <source>
        <dbReference type="ARBA" id="ARBA00023237"/>
    </source>
</evidence>
<dbReference type="Pfam" id="PF02563">
    <property type="entry name" value="Poly_export"/>
    <property type="match status" value="1"/>
</dbReference>
<evidence type="ECO:0000256" key="3">
    <source>
        <dbReference type="ARBA" id="ARBA00022448"/>
    </source>
</evidence>
<feature type="domain" description="SLBB" evidence="17">
    <location>
        <begin position="200"/>
        <end position="278"/>
    </location>
</feature>
<evidence type="ECO:0000256" key="5">
    <source>
        <dbReference type="ARBA" id="ARBA00022597"/>
    </source>
</evidence>
<dbReference type="PANTHER" id="PTHR33619">
    <property type="entry name" value="POLYSACCHARIDE EXPORT PROTEIN GFCE-RELATED"/>
    <property type="match status" value="1"/>
</dbReference>
<evidence type="ECO:0000256" key="9">
    <source>
        <dbReference type="ARBA" id="ARBA00023065"/>
    </source>
</evidence>
<dbReference type="AlphaFoldDB" id="A0A3N2QSA5"/>
<dbReference type="Gene3D" id="3.10.560.10">
    <property type="entry name" value="Outer membrane lipoprotein wza domain like"/>
    <property type="match status" value="2"/>
</dbReference>
<evidence type="ECO:0000259" key="16">
    <source>
        <dbReference type="Pfam" id="PF02563"/>
    </source>
</evidence>
<dbReference type="Proteomes" id="UP000268016">
    <property type="component" value="Unassembled WGS sequence"/>
</dbReference>
<evidence type="ECO:0000256" key="14">
    <source>
        <dbReference type="ARBA" id="ARBA00023288"/>
    </source>
</evidence>
<comment type="caution">
    <text evidence="18">The sequence shown here is derived from an EMBL/GenBank/DDBJ whole genome shotgun (WGS) entry which is preliminary data.</text>
</comment>
<feature type="signal peptide" evidence="15">
    <location>
        <begin position="1"/>
        <end position="21"/>
    </location>
</feature>
<dbReference type="GO" id="GO:0009279">
    <property type="term" value="C:cell outer membrane"/>
    <property type="evidence" value="ECO:0007669"/>
    <property type="project" value="UniProtKB-SubCell"/>
</dbReference>
<dbReference type="PANTHER" id="PTHR33619:SF3">
    <property type="entry name" value="POLYSACCHARIDE EXPORT PROTEIN GFCE-RELATED"/>
    <property type="match status" value="1"/>
</dbReference>
<sequence>MSTTLPRIARTALLVAATALAGCGLTYNAQAVRATAGDDVAVRVVEVTPQTVLLANREPYTPLSLPASFFQQTGLGSGLRGAGALPDAPFVPDARPQTAELRPPPPVSSQPYRLGVGDVVLLSTPQRGGTVEQLSGLLAAQNQRQGYTIRDDGAIAIPEVGTIPLAGLTVEQAESRIFDELVRSQLDPTFSLEVAEFNSQRVSVGGAVATTQFVPIGLTALTLGDAITAVGGITAPQEEFATIRIYRDGTLYEIPLEAYLTRPDLQRTTLVEGDSVFVDTTYDLAQAQAFYEQQINIIGLERGARSAALAELQAEIGLRRGALEEDRELFERQLGLDAIDRDYVFLAGEVAEQSRIPLPFNQQSHLADVLFGAGGIPPASANPAQIYVLRASADPTAFGAVTAWNLDARNAAAITLATRFEMRPNDIIFVAPQPITTWNRALQQLFPTLINLGTAAVN</sequence>
<comment type="subcellular location">
    <subcellularLocation>
        <location evidence="1">Cell outer membrane</location>
        <topology evidence="1">Multi-pass membrane protein</topology>
    </subcellularLocation>
</comment>
<dbReference type="InterPro" id="IPR003715">
    <property type="entry name" value="Poly_export_N"/>
</dbReference>
<gene>
    <name evidence="18" type="ORF">EAT49_17650</name>
</gene>
<protein>
    <submittedName>
        <fullName evidence="18">Sugar transporter</fullName>
    </submittedName>
</protein>
<evidence type="ECO:0000256" key="11">
    <source>
        <dbReference type="ARBA" id="ARBA00023136"/>
    </source>
</evidence>
<evidence type="ECO:0000313" key="19">
    <source>
        <dbReference type="Proteomes" id="UP000268016"/>
    </source>
</evidence>
<dbReference type="OrthoDB" id="9808421at2"/>
<accession>A0A3N2QSA5</accession>